<gene>
    <name evidence="1" type="ORF">ERS852540_00160</name>
</gene>
<evidence type="ECO:0000313" key="1">
    <source>
        <dbReference type="EMBL" id="CUQ80969.1"/>
    </source>
</evidence>
<dbReference type="Pfam" id="PF01371">
    <property type="entry name" value="Trp_repressor"/>
    <property type="match status" value="1"/>
</dbReference>
<protein>
    <submittedName>
        <fullName evidence="1">Uncharacterized protein conserved in bacteria</fullName>
    </submittedName>
</protein>
<organism evidence="1 2">
    <name type="scientific">[Eubacterium] siraeum</name>
    <dbReference type="NCBI Taxonomy" id="39492"/>
    <lineage>
        <taxon>Bacteria</taxon>
        <taxon>Bacillati</taxon>
        <taxon>Bacillota</taxon>
        <taxon>Clostridia</taxon>
        <taxon>Eubacteriales</taxon>
        <taxon>Oscillospiraceae</taxon>
        <taxon>Oscillospiraceae incertae sedis</taxon>
    </lineage>
</organism>
<dbReference type="AlphaFoldDB" id="A0A174Z7M8"/>
<dbReference type="SUPFAM" id="SSF48295">
    <property type="entry name" value="TrpR-like"/>
    <property type="match status" value="1"/>
</dbReference>
<dbReference type="EMBL" id="CZBY01000001">
    <property type="protein sequence ID" value="CUQ80969.1"/>
    <property type="molecule type" value="Genomic_DNA"/>
</dbReference>
<dbReference type="Proteomes" id="UP000095662">
    <property type="component" value="Unassembled WGS sequence"/>
</dbReference>
<dbReference type="Gene3D" id="1.10.1270.10">
    <property type="entry name" value="TrpR-like"/>
    <property type="match status" value="1"/>
</dbReference>
<dbReference type="STRING" id="39492.ERS852540_00160"/>
<dbReference type="GO" id="GO:0003700">
    <property type="term" value="F:DNA-binding transcription factor activity"/>
    <property type="evidence" value="ECO:0007669"/>
    <property type="project" value="InterPro"/>
</dbReference>
<proteinExistence type="predicted"/>
<dbReference type="PANTHER" id="PTHR40080">
    <property type="entry name" value="LMO1763 PROTEIN"/>
    <property type="match status" value="1"/>
</dbReference>
<dbReference type="PANTHER" id="PTHR40080:SF1">
    <property type="entry name" value="TRPR-LIKE PROTEIN YERC_YECD"/>
    <property type="match status" value="1"/>
</dbReference>
<dbReference type="GO" id="GO:0043565">
    <property type="term" value="F:sequence-specific DNA binding"/>
    <property type="evidence" value="ECO:0007669"/>
    <property type="project" value="InterPro"/>
</dbReference>
<evidence type="ECO:0000313" key="2">
    <source>
        <dbReference type="Proteomes" id="UP000095662"/>
    </source>
</evidence>
<dbReference type="NCBIfam" id="TIGR02531">
    <property type="entry name" value="yecD_yerC"/>
    <property type="match status" value="1"/>
</dbReference>
<dbReference type="PIRSF" id="PIRSF012508">
    <property type="entry name" value="YerC"/>
    <property type="match status" value="1"/>
</dbReference>
<reference evidence="1 2" key="1">
    <citation type="submission" date="2015-09" db="EMBL/GenBank/DDBJ databases">
        <authorList>
            <consortium name="Pathogen Informatics"/>
        </authorList>
    </citation>
    <scope>NUCLEOTIDE SEQUENCE [LARGE SCALE GENOMIC DNA]</scope>
    <source>
        <strain evidence="1 2">2789STDY5834928</strain>
    </source>
</reference>
<accession>A0A174Z7M8</accession>
<dbReference type="InterPro" id="IPR010921">
    <property type="entry name" value="Trp_repressor/repl_initiator"/>
</dbReference>
<dbReference type="InterPro" id="IPR000831">
    <property type="entry name" value="Trp_repress"/>
</dbReference>
<name>A0A174Z7M8_9FIRM</name>
<dbReference type="InterPro" id="IPR013368">
    <property type="entry name" value="YecD_YerC"/>
</dbReference>
<sequence length="105" mass="11985">MLLRKGNAMNTKLVSKDKDELFKAIMELRSIEECYDFFEDLCTIRELESMAQRLHVAKLLVEGRVYSDIVEETGASTATISRVNRSLQGGNDGYSIVFDRMKDND</sequence>
<dbReference type="InterPro" id="IPR038116">
    <property type="entry name" value="TrpR-like_sf"/>
</dbReference>